<name>A0A8T0P8N4_PANVG</name>
<accession>A0A8T0P8N4</accession>
<protein>
    <submittedName>
        <fullName evidence="1">Uncharacterized protein</fullName>
    </submittedName>
</protein>
<keyword evidence="2" id="KW-1185">Reference proteome</keyword>
<comment type="caution">
    <text evidence="1">The sequence shown here is derived from an EMBL/GenBank/DDBJ whole genome shotgun (WGS) entry which is preliminary data.</text>
</comment>
<proteinExistence type="predicted"/>
<dbReference type="EMBL" id="CM029052">
    <property type="protein sequence ID" value="KAG2555626.1"/>
    <property type="molecule type" value="Genomic_DNA"/>
</dbReference>
<dbReference type="AlphaFoldDB" id="A0A8T0P8N4"/>
<dbReference type="Proteomes" id="UP000823388">
    <property type="component" value="Chromosome 8N"/>
</dbReference>
<organism evidence="1 2">
    <name type="scientific">Panicum virgatum</name>
    <name type="common">Blackwell switchgrass</name>
    <dbReference type="NCBI Taxonomy" id="38727"/>
    <lineage>
        <taxon>Eukaryota</taxon>
        <taxon>Viridiplantae</taxon>
        <taxon>Streptophyta</taxon>
        <taxon>Embryophyta</taxon>
        <taxon>Tracheophyta</taxon>
        <taxon>Spermatophyta</taxon>
        <taxon>Magnoliopsida</taxon>
        <taxon>Liliopsida</taxon>
        <taxon>Poales</taxon>
        <taxon>Poaceae</taxon>
        <taxon>PACMAD clade</taxon>
        <taxon>Panicoideae</taxon>
        <taxon>Panicodae</taxon>
        <taxon>Paniceae</taxon>
        <taxon>Panicinae</taxon>
        <taxon>Panicum</taxon>
        <taxon>Panicum sect. Hiantes</taxon>
    </lineage>
</organism>
<reference evidence="1 2" key="1">
    <citation type="submission" date="2020-05" db="EMBL/GenBank/DDBJ databases">
        <title>WGS assembly of Panicum virgatum.</title>
        <authorList>
            <person name="Lovell J.T."/>
            <person name="Jenkins J."/>
            <person name="Shu S."/>
            <person name="Juenger T.E."/>
            <person name="Schmutz J."/>
        </authorList>
    </citation>
    <scope>NUCLEOTIDE SEQUENCE [LARGE SCALE GENOMIC DNA]</scope>
    <source>
        <strain evidence="2">cv. AP13</strain>
    </source>
</reference>
<sequence length="165" mass="18430">MQRDRVEDRKTFDSLRRALEANTEAVKDFVSWKPQVDAKVDDLKNHLQGLRDQVDRLCLKTEEFVNPAYKHFDEEHIDLTKPAAAHLVGTSPETASGPDGHRDARDHRGIGRGVVTTYVPSRVTGVNPITPIPFSLVGTESPESPSSNQNWSALLPQLSFPTFEL</sequence>
<evidence type="ECO:0000313" key="1">
    <source>
        <dbReference type="EMBL" id="KAG2555626.1"/>
    </source>
</evidence>
<gene>
    <name evidence="1" type="ORF">PVAP13_8NG039801</name>
</gene>
<evidence type="ECO:0000313" key="2">
    <source>
        <dbReference type="Proteomes" id="UP000823388"/>
    </source>
</evidence>